<feature type="compositionally biased region" description="Gly residues" evidence="1">
    <location>
        <begin position="394"/>
        <end position="404"/>
    </location>
</feature>
<gene>
    <name evidence="2" type="ORF">DFH08DRAFT_1054705</name>
</gene>
<name>A0AAD6Z3R5_9AGAR</name>
<dbReference type="EMBL" id="JARIHO010000094">
    <property type="protein sequence ID" value="KAJ7306183.1"/>
    <property type="molecule type" value="Genomic_DNA"/>
</dbReference>
<organism evidence="2 3">
    <name type="scientific">Mycena albidolilacea</name>
    <dbReference type="NCBI Taxonomy" id="1033008"/>
    <lineage>
        <taxon>Eukaryota</taxon>
        <taxon>Fungi</taxon>
        <taxon>Dikarya</taxon>
        <taxon>Basidiomycota</taxon>
        <taxon>Agaricomycotina</taxon>
        <taxon>Agaricomycetes</taxon>
        <taxon>Agaricomycetidae</taxon>
        <taxon>Agaricales</taxon>
        <taxon>Marasmiineae</taxon>
        <taxon>Mycenaceae</taxon>
        <taxon>Mycena</taxon>
    </lineage>
</organism>
<feature type="region of interest" description="Disordered" evidence="1">
    <location>
        <begin position="368"/>
        <end position="426"/>
    </location>
</feature>
<feature type="compositionally biased region" description="Basic and acidic residues" evidence="1">
    <location>
        <begin position="234"/>
        <end position="246"/>
    </location>
</feature>
<feature type="compositionally biased region" description="Acidic residues" evidence="1">
    <location>
        <begin position="144"/>
        <end position="156"/>
    </location>
</feature>
<feature type="compositionally biased region" description="Basic and acidic residues" evidence="1">
    <location>
        <begin position="163"/>
        <end position="172"/>
    </location>
</feature>
<reference evidence="2" key="1">
    <citation type="submission" date="2023-03" db="EMBL/GenBank/DDBJ databases">
        <title>Massive genome expansion in bonnet fungi (Mycena s.s.) driven by repeated elements and novel gene families across ecological guilds.</title>
        <authorList>
            <consortium name="Lawrence Berkeley National Laboratory"/>
            <person name="Harder C.B."/>
            <person name="Miyauchi S."/>
            <person name="Viragh M."/>
            <person name="Kuo A."/>
            <person name="Thoen E."/>
            <person name="Andreopoulos B."/>
            <person name="Lu D."/>
            <person name="Skrede I."/>
            <person name="Drula E."/>
            <person name="Henrissat B."/>
            <person name="Morin E."/>
            <person name="Kohler A."/>
            <person name="Barry K."/>
            <person name="LaButti K."/>
            <person name="Morin E."/>
            <person name="Salamov A."/>
            <person name="Lipzen A."/>
            <person name="Mereny Z."/>
            <person name="Hegedus B."/>
            <person name="Baldrian P."/>
            <person name="Stursova M."/>
            <person name="Weitz H."/>
            <person name="Taylor A."/>
            <person name="Grigoriev I.V."/>
            <person name="Nagy L.G."/>
            <person name="Martin F."/>
            <person name="Kauserud H."/>
        </authorList>
    </citation>
    <scope>NUCLEOTIDE SEQUENCE</scope>
    <source>
        <strain evidence="2">CBHHK002</strain>
    </source>
</reference>
<dbReference type="AlphaFoldDB" id="A0AAD6Z3R5"/>
<feature type="region of interest" description="Disordered" evidence="1">
    <location>
        <begin position="144"/>
        <end position="181"/>
    </location>
</feature>
<evidence type="ECO:0000256" key="1">
    <source>
        <dbReference type="SAM" id="MobiDB-lite"/>
    </source>
</evidence>
<keyword evidence="3" id="KW-1185">Reference proteome</keyword>
<feature type="compositionally biased region" description="Basic and acidic residues" evidence="1">
    <location>
        <begin position="370"/>
        <end position="381"/>
    </location>
</feature>
<dbReference type="Proteomes" id="UP001218218">
    <property type="component" value="Unassembled WGS sequence"/>
</dbReference>
<protein>
    <submittedName>
        <fullName evidence="2">Uncharacterized protein</fullName>
    </submittedName>
</protein>
<feature type="compositionally biased region" description="Low complexity" evidence="1">
    <location>
        <begin position="409"/>
        <end position="426"/>
    </location>
</feature>
<evidence type="ECO:0000313" key="2">
    <source>
        <dbReference type="EMBL" id="KAJ7306183.1"/>
    </source>
</evidence>
<evidence type="ECO:0000313" key="3">
    <source>
        <dbReference type="Proteomes" id="UP001218218"/>
    </source>
</evidence>
<comment type="caution">
    <text evidence="2">The sequence shown here is derived from an EMBL/GenBank/DDBJ whole genome shotgun (WGS) entry which is preliminary data.</text>
</comment>
<feature type="region of interest" description="Disordered" evidence="1">
    <location>
        <begin position="209"/>
        <end position="274"/>
    </location>
</feature>
<sequence>MGRSTRALSKNERVGLCTRAKHWDRLPPHPLAPPAASLPQTESLCPESLSLPLPLGEGETRAEEAEAREEYDHRWRGVLAPHVGVAGGPGAGAGAITTHTSSTVSLFPPLPLPFLLGVLKTVALPIGFGFGFVFIPHPLAKEEGEGDLAQEGEEEEQGARVQGEWDARRERGSTANASLYGDARGRGCQPVYRSGPAIGAEHVDAANAELGSGRGEGGKLHFSSAGDIGEEGEDGTHATSGDKEETSEGTPCVSAGKRLCGEGESSAASRSLESDECEYCEEEGEGVPNGAYAVQSLLQGVLSASVGSGVFGGARVLERDRAGDAGMTASVYEWQYAEEVTIGGGGGARVGMLARTAGLRRTEGVGIIADSRRSARSEGRGADMGNDSQEGGARKNGGSGGGEGDAASRVRGVIPSSSSSVHSSAVGSVEAEATGCGGGGTGDTARLTIASGVGEGEGVRASHSAEGAGTAAGLVVRVQSRESNHGVPCKERRRAQDGEAQDAMSPLCFHAGRGLLLEDAAEAGEGAAPDGARLALDV</sequence>
<accession>A0AAD6Z3R5</accession>
<proteinExistence type="predicted"/>